<gene>
    <name evidence="1" type="ORF">CYMTET_35429</name>
</gene>
<name>A0AAE0F9A7_9CHLO</name>
<feature type="non-terminal residue" evidence="1">
    <location>
        <position position="110"/>
    </location>
</feature>
<reference evidence="1 2" key="1">
    <citation type="journal article" date="2015" name="Genome Biol. Evol.">
        <title>Comparative Genomics of a Bacterivorous Green Alga Reveals Evolutionary Causalities and Consequences of Phago-Mixotrophic Mode of Nutrition.</title>
        <authorList>
            <person name="Burns J.A."/>
            <person name="Paasch A."/>
            <person name="Narechania A."/>
            <person name="Kim E."/>
        </authorList>
    </citation>
    <scope>NUCLEOTIDE SEQUENCE [LARGE SCALE GENOMIC DNA]</scope>
    <source>
        <strain evidence="1 2">PLY_AMNH</strain>
    </source>
</reference>
<sequence length="110" mass="11803">MTFTSLDISAFDDPDYTLNFTSEFKGSMCAAAETTLGATDSMVEILEITQGSVAVTSWTLFPDFTTSSTTEFTTMLQTSASSIFAASVLGRFSPVATDISSVITQQNWLP</sequence>
<dbReference type="AlphaFoldDB" id="A0AAE0F9A7"/>
<accession>A0AAE0F9A7</accession>
<keyword evidence="2" id="KW-1185">Reference proteome</keyword>
<dbReference type="Proteomes" id="UP001190700">
    <property type="component" value="Unassembled WGS sequence"/>
</dbReference>
<evidence type="ECO:0000313" key="1">
    <source>
        <dbReference type="EMBL" id="KAK3255385.1"/>
    </source>
</evidence>
<organism evidence="1 2">
    <name type="scientific">Cymbomonas tetramitiformis</name>
    <dbReference type="NCBI Taxonomy" id="36881"/>
    <lineage>
        <taxon>Eukaryota</taxon>
        <taxon>Viridiplantae</taxon>
        <taxon>Chlorophyta</taxon>
        <taxon>Pyramimonadophyceae</taxon>
        <taxon>Pyramimonadales</taxon>
        <taxon>Pyramimonadaceae</taxon>
        <taxon>Cymbomonas</taxon>
    </lineage>
</organism>
<protein>
    <submittedName>
        <fullName evidence="1">Uncharacterized protein</fullName>
    </submittedName>
</protein>
<dbReference type="EMBL" id="LGRX02022673">
    <property type="protein sequence ID" value="KAK3255385.1"/>
    <property type="molecule type" value="Genomic_DNA"/>
</dbReference>
<evidence type="ECO:0000313" key="2">
    <source>
        <dbReference type="Proteomes" id="UP001190700"/>
    </source>
</evidence>
<comment type="caution">
    <text evidence="1">The sequence shown here is derived from an EMBL/GenBank/DDBJ whole genome shotgun (WGS) entry which is preliminary data.</text>
</comment>
<proteinExistence type="predicted"/>